<feature type="chain" id="PRO_5043619786" evidence="3">
    <location>
        <begin position="28"/>
        <end position="958"/>
    </location>
</feature>
<dbReference type="EMBL" id="JAQQAF010000006">
    <property type="protein sequence ID" value="KAJ8475992.1"/>
    <property type="molecule type" value="Genomic_DNA"/>
</dbReference>
<feature type="signal peptide" evidence="3">
    <location>
        <begin position="1"/>
        <end position="27"/>
    </location>
</feature>
<feature type="region of interest" description="Disordered" evidence="2">
    <location>
        <begin position="738"/>
        <end position="791"/>
    </location>
</feature>
<sequence>MGLKSLSLQVIPWCFHVVGATWRPAAASRTNPAPPSQAGAGVRLIGCDGRVRVYQRPVAAAELMREHPSHLVCRSDAFFIGQKVPPLAAGDQLQPGQSYFLLPSHFFHSVLSFVTLATSLVTPTAGGARKGALVRPFDIHKTATGTLQIRVSDEFLIEGVREEESCPVISRVVTTEALEKEYKLLMRCKSKQWRPKLETIRESERRSRGVGPFGVFMSKRKKKKKKKKKNAQASYQLDVFGQRGGGVVSPHSSLTNAAAAIAAWLEQSSGHDETVRNLSFVGVFSGRSREANCRMLRHDSGVNEFLEGHGGIQKRVCSSPSSTFSMSKNYRFKRTVLVGKRRGSTTPVPLWRMNARSPCSAGSFSETSMYQPSKGGAKESQISVSARKLANALWELNNTPSPEITRDRHEKKLPVDIMRKDRTCGSFVAGSLSDHLSNQLHSPTSELCNRPRSSSHRRMLPQVHQKFHCKDHNYVISDLLSKVDSMESEACFQGLVPRSSLGGRKNYLKELQNGLVTSKELLKILVHFCGIGKQQPSAISLATALYCQLNRALVQVNQLIQEKRSDHTGIRYITKQLVEEKETLLNKKQEGTKAAVRSMIEELETERKLRRRAERISKKLEVELSQLKNSLVNAGKELENERRRREIIEQVCSEMIRGIGEDKAEVEELKRESAKVREELEKEREMLQLADEWREERVQMKLSEAKCQFEEKNAAVDQLRHELEAFLAAKRTEVVSTQQSVADGRDSDCQMQVVHPSRSSKLTNPTVDGRGTSREKDQEENDGTDSEDSDLHSIELNINNGYSWSHASGATEDEGKVALAKDEHVSCGEFSSDRDMTKGNFARNFQHMDDNLDGGRPVADSSLIDEAQILDQIGDRYLSVEGLRDRTSAGSRISLPNGLLSSTRQCIRQQASHSIGGQACVGSKVAEVAKAIRESESKASLVRKNKIGSQLQQMATIQ</sequence>
<evidence type="ECO:0000256" key="3">
    <source>
        <dbReference type="SAM" id="SignalP"/>
    </source>
</evidence>
<dbReference type="InterPro" id="IPR043424">
    <property type="entry name" value="BLT-like"/>
</dbReference>
<protein>
    <submittedName>
        <fullName evidence="4">Uncharacterized protein</fullName>
    </submittedName>
</protein>
<dbReference type="InterPro" id="IPR025322">
    <property type="entry name" value="PADRE_dom"/>
</dbReference>
<evidence type="ECO:0000256" key="2">
    <source>
        <dbReference type="SAM" id="MobiDB-lite"/>
    </source>
</evidence>
<evidence type="ECO:0000313" key="5">
    <source>
        <dbReference type="Proteomes" id="UP001222027"/>
    </source>
</evidence>
<name>A0AAV8QCS1_ENSVE</name>
<dbReference type="PANTHER" id="PTHR31071:SF7">
    <property type="entry name" value="OS04G0382800 PROTEIN"/>
    <property type="match status" value="1"/>
</dbReference>
<keyword evidence="3" id="KW-0732">Signal</keyword>
<gene>
    <name evidence="4" type="ORF">OPV22_019719</name>
</gene>
<dbReference type="Proteomes" id="UP001222027">
    <property type="component" value="Unassembled WGS sequence"/>
</dbReference>
<keyword evidence="5" id="KW-1185">Reference proteome</keyword>
<keyword evidence="1" id="KW-0175">Coiled coil</keyword>
<feature type="compositionally biased region" description="Polar residues" evidence="2">
    <location>
        <begin position="757"/>
        <end position="766"/>
    </location>
</feature>
<feature type="compositionally biased region" description="Acidic residues" evidence="2">
    <location>
        <begin position="778"/>
        <end position="788"/>
    </location>
</feature>
<evidence type="ECO:0000313" key="4">
    <source>
        <dbReference type="EMBL" id="KAJ8475992.1"/>
    </source>
</evidence>
<dbReference type="Pfam" id="PF14009">
    <property type="entry name" value="PADRE"/>
    <property type="match status" value="1"/>
</dbReference>
<accession>A0AAV8QCS1</accession>
<comment type="caution">
    <text evidence="4">The sequence shown here is derived from an EMBL/GenBank/DDBJ whole genome shotgun (WGS) entry which is preliminary data.</text>
</comment>
<proteinExistence type="predicted"/>
<dbReference type="AlphaFoldDB" id="A0AAV8QCS1"/>
<organism evidence="4 5">
    <name type="scientific">Ensete ventricosum</name>
    <name type="common">Abyssinian banana</name>
    <name type="synonym">Musa ensete</name>
    <dbReference type="NCBI Taxonomy" id="4639"/>
    <lineage>
        <taxon>Eukaryota</taxon>
        <taxon>Viridiplantae</taxon>
        <taxon>Streptophyta</taxon>
        <taxon>Embryophyta</taxon>
        <taxon>Tracheophyta</taxon>
        <taxon>Spermatophyta</taxon>
        <taxon>Magnoliopsida</taxon>
        <taxon>Liliopsida</taxon>
        <taxon>Zingiberales</taxon>
        <taxon>Musaceae</taxon>
        <taxon>Ensete</taxon>
    </lineage>
</organism>
<reference evidence="4 5" key="1">
    <citation type="submission" date="2022-12" db="EMBL/GenBank/DDBJ databases">
        <title>Chromosome-scale assembly of the Ensete ventricosum genome.</title>
        <authorList>
            <person name="Dussert Y."/>
            <person name="Stocks J."/>
            <person name="Wendawek A."/>
            <person name="Woldeyes F."/>
            <person name="Nichols R.A."/>
            <person name="Borrell J.S."/>
        </authorList>
    </citation>
    <scope>NUCLEOTIDE SEQUENCE [LARGE SCALE GENOMIC DNA]</scope>
    <source>
        <strain evidence="5">cv. Maze</strain>
        <tissue evidence="4">Seeds</tissue>
    </source>
</reference>
<feature type="coiled-coil region" evidence="1">
    <location>
        <begin position="586"/>
        <end position="722"/>
    </location>
</feature>
<dbReference type="PANTHER" id="PTHR31071">
    <property type="entry name" value="GB|AAF24581.1"/>
    <property type="match status" value="1"/>
</dbReference>
<evidence type="ECO:0000256" key="1">
    <source>
        <dbReference type="SAM" id="Coils"/>
    </source>
</evidence>